<dbReference type="RefSeq" id="XP_008711252.1">
    <property type="nucleotide sequence ID" value="XM_008713030.1"/>
</dbReference>
<dbReference type="InParanoid" id="W2SD41"/>
<reference evidence="1 2" key="1">
    <citation type="submission" date="2013-03" db="EMBL/GenBank/DDBJ databases">
        <title>The Genome Sequence of Phialophora europaea CBS 101466.</title>
        <authorList>
            <consortium name="The Broad Institute Genomics Platform"/>
            <person name="Cuomo C."/>
            <person name="de Hoog S."/>
            <person name="Gorbushina A."/>
            <person name="Walker B."/>
            <person name="Young S.K."/>
            <person name="Zeng Q."/>
            <person name="Gargeya S."/>
            <person name="Fitzgerald M."/>
            <person name="Haas B."/>
            <person name="Abouelleil A."/>
            <person name="Allen A.W."/>
            <person name="Alvarado L."/>
            <person name="Arachchi H.M."/>
            <person name="Berlin A.M."/>
            <person name="Chapman S.B."/>
            <person name="Gainer-Dewar J."/>
            <person name="Goldberg J."/>
            <person name="Griggs A."/>
            <person name="Gujja S."/>
            <person name="Hansen M."/>
            <person name="Howarth C."/>
            <person name="Imamovic A."/>
            <person name="Ireland A."/>
            <person name="Larimer J."/>
            <person name="McCowan C."/>
            <person name="Murphy C."/>
            <person name="Pearson M."/>
            <person name="Poon T.W."/>
            <person name="Priest M."/>
            <person name="Roberts A."/>
            <person name="Saif S."/>
            <person name="Shea T."/>
            <person name="Sisk P."/>
            <person name="Sykes S."/>
            <person name="Wortman J."/>
            <person name="Nusbaum C."/>
            <person name="Birren B."/>
        </authorList>
    </citation>
    <scope>NUCLEOTIDE SEQUENCE [LARGE SCALE GENOMIC DNA]</scope>
    <source>
        <strain evidence="1 2">CBS 101466</strain>
    </source>
</reference>
<dbReference type="PANTHER" id="PTHR21255">
    <property type="entry name" value="T-COMPLEX-ASSOCIATED-TESTIS-EXPRESSED 1/ DYNEIN LIGHT CHAIN"/>
    <property type="match status" value="1"/>
</dbReference>
<protein>
    <recommendedName>
        <fullName evidence="3">Topoisomerase I damage affected protein 2</fullName>
    </recommendedName>
</protein>
<dbReference type="EMBL" id="KB822711">
    <property type="protein sequence ID" value="ETN46540.1"/>
    <property type="molecule type" value="Genomic_DNA"/>
</dbReference>
<dbReference type="Gene3D" id="3.30.1140.40">
    <property type="entry name" value="Tctex-1"/>
    <property type="match status" value="1"/>
</dbReference>
<dbReference type="CDD" id="cd21456">
    <property type="entry name" value="DLC-like_SpDlc1-like"/>
    <property type="match status" value="1"/>
</dbReference>
<dbReference type="InterPro" id="IPR038586">
    <property type="entry name" value="Tctex-1-like_sf"/>
</dbReference>
<sequence>MASENAQPPVSYSRLQELTTAACERALGSVTSYNHASTEEWNTTIINTILGTLVEETTPSAGDGTHAQPPFKYVVNSTIIQHAPISSGGSTDPSVTGRRGMHAASGAFWSNEKDGMWSYKYSAAENKGLDVVVGIIWIYVGDQR</sequence>
<gene>
    <name evidence="1" type="ORF">HMPREF1541_00725</name>
</gene>
<dbReference type="VEuPathDB" id="FungiDB:HMPREF1541_00725"/>
<dbReference type="GO" id="GO:0045505">
    <property type="term" value="F:dynein intermediate chain binding"/>
    <property type="evidence" value="ECO:0007669"/>
    <property type="project" value="TreeGrafter"/>
</dbReference>
<dbReference type="eggNOG" id="KOG4081">
    <property type="taxonomic scope" value="Eukaryota"/>
</dbReference>
<dbReference type="Proteomes" id="UP000030752">
    <property type="component" value="Unassembled WGS sequence"/>
</dbReference>
<keyword evidence="2" id="KW-1185">Reference proteome</keyword>
<dbReference type="GO" id="GO:0005737">
    <property type="term" value="C:cytoplasm"/>
    <property type="evidence" value="ECO:0007669"/>
    <property type="project" value="TreeGrafter"/>
</dbReference>
<evidence type="ECO:0000313" key="2">
    <source>
        <dbReference type="Proteomes" id="UP000030752"/>
    </source>
</evidence>
<dbReference type="InterPro" id="IPR005334">
    <property type="entry name" value="Tctex-1-like"/>
</dbReference>
<evidence type="ECO:0000313" key="1">
    <source>
        <dbReference type="EMBL" id="ETN46540.1"/>
    </source>
</evidence>
<accession>W2SD41</accession>
<dbReference type="HOGENOM" id="CLU_109453_1_0_1"/>
<organism evidence="1 2">
    <name type="scientific">Cyphellophora europaea (strain CBS 101466)</name>
    <name type="common">Phialophora europaea</name>
    <dbReference type="NCBI Taxonomy" id="1220924"/>
    <lineage>
        <taxon>Eukaryota</taxon>
        <taxon>Fungi</taxon>
        <taxon>Dikarya</taxon>
        <taxon>Ascomycota</taxon>
        <taxon>Pezizomycotina</taxon>
        <taxon>Eurotiomycetes</taxon>
        <taxon>Chaetothyriomycetidae</taxon>
        <taxon>Chaetothyriales</taxon>
        <taxon>Cyphellophoraceae</taxon>
        <taxon>Cyphellophora</taxon>
    </lineage>
</organism>
<proteinExistence type="predicted"/>
<dbReference type="OrthoDB" id="10059120at2759"/>
<dbReference type="GeneID" id="19968064"/>
<name>W2SD41_CYPE1</name>
<dbReference type="AlphaFoldDB" id="W2SD41"/>
<dbReference type="GO" id="GO:0005868">
    <property type="term" value="C:cytoplasmic dynein complex"/>
    <property type="evidence" value="ECO:0007669"/>
    <property type="project" value="TreeGrafter"/>
</dbReference>
<dbReference type="STRING" id="1220924.W2SD41"/>
<dbReference type="PANTHER" id="PTHR21255:SF4">
    <property type="entry name" value="DYNEIN LIGHT CHAIN TCTEX-TYPE"/>
    <property type="match status" value="1"/>
</dbReference>
<dbReference type="Pfam" id="PF03645">
    <property type="entry name" value="Tctex-1"/>
    <property type="match status" value="1"/>
</dbReference>
<evidence type="ECO:0008006" key="3">
    <source>
        <dbReference type="Google" id="ProtNLM"/>
    </source>
</evidence>
<dbReference type="GO" id="GO:0007018">
    <property type="term" value="P:microtubule-based movement"/>
    <property type="evidence" value="ECO:0007669"/>
    <property type="project" value="TreeGrafter"/>
</dbReference>